<comment type="caution">
    <text evidence="4">The sequence shown here is derived from an EMBL/GenBank/DDBJ whole genome shotgun (WGS) entry which is preliminary data.</text>
</comment>
<proteinExistence type="inferred from homology"/>
<dbReference type="OrthoDB" id="282149at2759"/>
<keyword evidence="3" id="KW-0472">Membrane</keyword>
<evidence type="ECO:0000313" key="4">
    <source>
        <dbReference type="EMBL" id="KAF6239602.1"/>
    </source>
</evidence>
<keyword evidence="2" id="KW-1015">Disulfide bond</keyword>
<evidence type="ECO:0000313" key="5">
    <source>
        <dbReference type="Proteomes" id="UP000578531"/>
    </source>
</evidence>
<comment type="similarity">
    <text evidence="1">Belongs to the PET191 family.</text>
</comment>
<dbReference type="GO" id="GO:0033617">
    <property type="term" value="P:mitochondrial respiratory chain complex IV assembly"/>
    <property type="evidence" value="ECO:0007669"/>
    <property type="project" value="TreeGrafter"/>
</dbReference>
<dbReference type="Proteomes" id="UP000578531">
    <property type="component" value="Unassembled WGS sequence"/>
</dbReference>
<dbReference type="GO" id="GO:0005739">
    <property type="term" value="C:mitochondrion"/>
    <property type="evidence" value="ECO:0007669"/>
    <property type="project" value="TreeGrafter"/>
</dbReference>
<keyword evidence="5" id="KW-1185">Reference proteome</keyword>
<dbReference type="RefSeq" id="XP_037168877.1">
    <property type="nucleotide sequence ID" value="XM_037304082.1"/>
</dbReference>
<keyword evidence="3" id="KW-1133">Transmembrane helix</keyword>
<dbReference type="AlphaFoldDB" id="A0A8H6L8M6"/>
<evidence type="ECO:0000256" key="2">
    <source>
        <dbReference type="ARBA" id="ARBA00023157"/>
    </source>
</evidence>
<dbReference type="PANTHER" id="PTHR28627:SF1">
    <property type="entry name" value="CYTOCHROME C OXIDASE ASSEMBLY FACTOR 5"/>
    <property type="match status" value="1"/>
</dbReference>
<gene>
    <name evidence="4" type="ORF">HO173_002147</name>
</gene>
<reference evidence="4 5" key="1">
    <citation type="journal article" date="2020" name="Genomics">
        <title>Complete, high-quality genomes from long-read metagenomic sequencing of two wolf lichen thalli reveals enigmatic genome architecture.</title>
        <authorList>
            <person name="McKenzie S.K."/>
            <person name="Walston R.F."/>
            <person name="Allen J.L."/>
        </authorList>
    </citation>
    <scope>NUCLEOTIDE SEQUENCE [LARGE SCALE GENOMIC DNA]</scope>
    <source>
        <strain evidence="4">WasteWater2</strain>
    </source>
</reference>
<protein>
    <submittedName>
        <fullName evidence="4">Uncharacterized protein</fullName>
    </submittedName>
</protein>
<evidence type="ECO:0000256" key="1">
    <source>
        <dbReference type="ARBA" id="ARBA00007785"/>
    </source>
</evidence>
<name>A0A8H6L8M6_9LECA</name>
<accession>A0A8H6L8M6</accession>
<sequence length="158" mass="17600">MPSSCKDIRAALATCLQNSDCVMIYRNTPADCLRPPLVDGLPTRCRQLKKGYGECKRGMIDMRKRFRGNQPIAVSKEIEGEKGGQLYGGGKRWERRGSEGSGRRRRIWWRARMGSCGRGRARLGSGRGYGAEGWHRFGVAVVGCGLHGLLFLVWSGLR</sequence>
<dbReference type="InterPro" id="IPR018793">
    <property type="entry name" value="Cyt_c_oxidase_assmbl_Pet191"/>
</dbReference>
<feature type="transmembrane region" description="Helical" evidence="3">
    <location>
        <begin position="137"/>
        <end position="157"/>
    </location>
</feature>
<evidence type="ECO:0000256" key="3">
    <source>
        <dbReference type="SAM" id="Phobius"/>
    </source>
</evidence>
<dbReference type="GeneID" id="59283821"/>
<dbReference type="EMBL" id="JACCJC010000005">
    <property type="protein sequence ID" value="KAF6239602.1"/>
    <property type="molecule type" value="Genomic_DNA"/>
</dbReference>
<organism evidence="4 5">
    <name type="scientific">Letharia columbiana</name>
    <dbReference type="NCBI Taxonomy" id="112416"/>
    <lineage>
        <taxon>Eukaryota</taxon>
        <taxon>Fungi</taxon>
        <taxon>Dikarya</taxon>
        <taxon>Ascomycota</taxon>
        <taxon>Pezizomycotina</taxon>
        <taxon>Lecanoromycetes</taxon>
        <taxon>OSLEUM clade</taxon>
        <taxon>Lecanoromycetidae</taxon>
        <taxon>Lecanorales</taxon>
        <taxon>Lecanorineae</taxon>
        <taxon>Parmeliaceae</taxon>
        <taxon>Letharia</taxon>
    </lineage>
</organism>
<keyword evidence="3" id="KW-0812">Transmembrane</keyword>
<dbReference type="Pfam" id="PF10203">
    <property type="entry name" value="Pet191_N"/>
    <property type="match status" value="1"/>
</dbReference>
<dbReference type="PANTHER" id="PTHR28627">
    <property type="entry name" value="CYTOCHROME C OXIDASE ASSEMBLY FACTOR 5"/>
    <property type="match status" value="1"/>
</dbReference>